<proteinExistence type="predicted"/>
<feature type="transmembrane region" description="Helical" evidence="6">
    <location>
        <begin position="156"/>
        <end position="183"/>
    </location>
</feature>
<comment type="subcellular location">
    <subcellularLocation>
        <location evidence="1">Cell membrane</location>
        <topology evidence="1">Multi-pass membrane protein</topology>
    </subcellularLocation>
</comment>
<feature type="transmembrane region" description="Helical" evidence="6">
    <location>
        <begin position="12"/>
        <end position="39"/>
    </location>
</feature>
<feature type="transmembrane region" description="Helical" evidence="6">
    <location>
        <begin position="383"/>
        <end position="412"/>
    </location>
</feature>
<dbReference type="Proteomes" id="UP001596147">
    <property type="component" value="Unassembled WGS sequence"/>
</dbReference>
<feature type="transmembrane region" description="Helical" evidence="6">
    <location>
        <begin position="301"/>
        <end position="322"/>
    </location>
</feature>
<evidence type="ECO:0000313" key="8">
    <source>
        <dbReference type="EMBL" id="MFC5466919.1"/>
    </source>
</evidence>
<dbReference type="RefSeq" id="WP_382355585.1">
    <property type="nucleotide sequence ID" value="NZ_JBHSMC010000043.1"/>
</dbReference>
<organism evidence="8 9">
    <name type="scientific">Lederbergia graminis</name>
    <dbReference type="NCBI Taxonomy" id="735518"/>
    <lineage>
        <taxon>Bacteria</taxon>
        <taxon>Bacillati</taxon>
        <taxon>Bacillota</taxon>
        <taxon>Bacilli</taxon>
        <taxon>Bacillales</taxon>
        <taxon>Bacillaceae</taxon>
        <taxon>Lederbergia</taxon>
    </lineage>
</organism>
<dbReference type="PANTHER" id="PTHR43478">
    <property type="entry name" value="NA+/H+ ANTIPORTER-RELATED"/>
    <property type="match status" value="1"/>
</dbReference>
<evidence type="ECO:0000256" key="6">
    <source>
        <dbReference type="SAM" id="Phobius"/>
    </source>
</evidence>
<feature type="transmembrane region" description="Helical" evidence="6">
    <location>
        <begin position="264"/>
        <end position="281"/>
    </location>
</feature>
<dbReference type="InterPro" id="IPR018461">
    <property type="entry name" value="Na/H_Antiport_NhaC-like_C"/>
</dbReference>
<evidence type="ECO:0000256" key="5">
    <source>
        <dbReference type="ARBA" id="ARBA00023136"/>
    </source>
</evidence>
<evidence type="ECO:0000256" key="2">
    <source>
        <dbReference type="ARBA" id="ARBA00022475"/>
    </source>
</evidence>
<feature type="domain" description="Na+/H+ antiporter NhaC-like C-terminal" evidence="7">
    <location>
        <begin position="160"/>
        <end position="489"/>
    </location>
</feature>
<feature type="transmembrane region" description="Helical" evidence="6">
    <location>
        <begin position="334"/>
        <end position="363"/>
    </location>
</feature>
<feature type="transmembrane region" description="Helical" evidence="6">
    <location>
        <begin position="68"/>
        <end position="89"/>
    </location>
</feature>
<protein>
    <submittedName>
        <fullName evidence="8">Na+/H+ antiporter NhaC family protein</fullName>
    </submittedName>
</protein>
<dbReference type="PANTHER" id="PTHR43478:SF1">
    <property type="entry name" value="NA+_H+ ANTIPORTER NHAC-LIKE C-TERMINAL DOMAIN-CONTAINING PROTEIN"/>
    <property type="match status" value="1"/>
</dbReference>
<dbReference type="EMBL" id="JBHSMC010000043">
    <property type="protein sequence ID" value="MFC5466919.1"/>
    <property type="molecule type" value="Genomic_DNA"/>
</dbReference>
<feature type="transmembrane region" description="Helical" evidence="6">
    <location>
        <begin position="203"/>
        <end position="222"/>
    </location>
</feature>
<gene>
    <name evidence="8" type="ORF">ACFPM4_19520</name>
</gene>
<sequence length="521" mass="56285">MENTIWSILPPILAIVMVILTKRVLLSLGTGIIASALLLGQGSIKNSAIYLWDAIKGIFIDDGSLNTWNIYIVLFLFILGVITVLINMVGGSRAFGEWAITKVKNRKGAQLLAAILSIIIFIDDYFNALAVGQVARPITDRHRISRAKLAYIIDSTSAPICVVSPISSWGAYIMGILATVFATHQITDMSVFTAFIQMIPMNLYVWTTLIFVFVIAILNVDFGSMKKHEERTIATGIPYDENKTIPGEVQIDIPVSEKGRVRDLLWPIIALFIGTIGAIIWSGIQNSDEITLMNIFGNADVALSLVIGGIISLLVIIMLFFIQSKKYQTVQPKLLSTAFVSGVKSMMSAVLILFFAWALITLIDLLGTGVYLGSLVESSNLHVGFLPVILFIGAAVMAFATGTSWGAFGILLPIASQIIMVTDSSLLLPTLAAVLAGAVMGDHCSPISDTTILSSTGAGSNLMDHVMTQLPYAILTGLISAMGYIVIGFTNNTLLGLVTIAILLLCSVLILWKRKNLNTIR</sequence>
<feature type="transmembrane region" description="Helical" evidence="6">
    <location>
        <begin position="470"/>
        <end position="487"/>
    </location>
</feature>
<reference evidence="9" key="1">
    <citation type="journal article" date="2019" name="Int. J. Syst. Evol. Microbiol.">
        <title>The Global Catalogue of Microorganisms (GCM) 10K type strain sequencing project: providing services to taxonomists for standard genome sequencing and annotation.</title>
        <authorList>
            <consortium name="The Broad Institute Genomics Platform"/>
            <consortium name="The Broad Institute Genome Sequencing Center for Infectious Disease"/>
            <person name="Wu L."/>
            <person name="Ma J."/>
        </authorList>
    </citation>
    <scope>NUCLEOTIDE SEQUENCE [LARGE SCALE GENOMIC DNA]</scope>
    <source>
        <strain evidence="9">CGMCC 1.12237</strain>
    </source>
</reference>
<accession>A0ABW0LM09</accession>
<keyword evidence="5 6" id="KW-0472">Membrane</keyword>
<evidence type="ECO:0000259" key="7">
    <source>
        <dbReference type="Pfam" id="PF03553"/>
    </source>
</evidence>
<feature type="transmembrane region" description="Helical" evidence="6">
    <location>
        <begin position="493"/>
        <end position="512"/>
    </location>
</feature>
<keyword evidence="2" id="KW-1003">Cell membrane</keyword>
<keyword evidence="4 6" id="KW-1133">Transmembrane helix</keyword>
<keyword evidence="9" id="KW-1185">Reference proteome</keyword>
<dbReference type="Pfam" id="PF03553">
    <property type="entry name" value="Na_H_antiporter"/>
    <property type="match status" value="1"/>
</dbReference>
<feature type="transmembrane region" description="Helical" evidence="6">
    <location>
        <begin position="109"/>
        <end position="135"/>
    </location>
</feature>
<keyword evidence="3 6" id="KW-0812">Transmembrane</keyword>
<evidence type="ECO:0000256" key="1">
    <source>
        <dbReference type="ARBA" id="ARBA00004651"/>
    </source>
</evidence>
<evidence type="ECO:0000313" key="9">
    <source>
        <dbReference type="Proteomes" id="UP001596147"/>
    </source>
</evidence>
<comment type="caution">
    <text evidence="8">The sequence shown here is derived from an EMBL/GenBank/DDBJ whole genome shotgun (WGS) entry which is preliminary data.</text>
</comment>
<evidence type="ECO:0000256" key="4">
    <source>
        <dbReference type="ARBA" id="ARBA00022989"/>
    </source>
</evidence>
<name>A0ABW0LM09_9BACI</name>
<evidence type="ECO:0000256" key="3">
    <source>
        <dbReference type="ARBA" id="ARBA00022692"/>
    </source>
</evidence>